<keyword evidence="2" id="KW-1185">Reference proteome</keyword>
<dbReference type="AlphaFoldDB" id="A0A0R0LRV9"/>
<feature type="non-terminal residue" evidence="1">
    <location>
        <position position="1"/>
    </location>
</feature>
<dbReference type="EMBL" id="LGUB01001237">
    <property type="protein sequence ID" value="KRH92074.1"/>
    <property type="molecule type" value="Genomic_DNA"/>
</dbReference>
<evidence type="ECO:0000313" key="1">
    <source>
        <dbReference type="EMBL" id="KRH92074.1"/>
    </source>
</evidence>
<dbReference type="Proteomes" id="UP000051530">
    <property type="component" value="Unassembled WGS sequence"/>
</dbReference>
<evidence type="ECO:0000313" key="2">
    <source>
        <dbReference type="Proteomes" id="UP000051530"/>
    </source>
</evidence>
<proteinExistence type="predicted"/>
<gene>
    <name evidence="1" type="ORF">M153_126710001</name>
</gene>
<sequence length="105" mass="12129">CGKIRSTKPFKKCKFFKTEMQIFGFIISHRIVKIDLVKGTSNFEHALPANISVLWSFLGLYNVSKEIVRKIAELESPPRDLLKGETKKQKKTDLWTDDLKTAFKI</sequence>
<accession>A0A0R0LRV9</accession>
<dbReference type="InterPro" id="IPR043502">
    <property type="entry name" value="DNA/RNA_pol_sf"/>
</dbReference>
<reference evidence="1 2" key="1">
    <citation type="submission" date="2015-07" db="EMBL/GenBank/DDBJ databases">
        <title>The genome of Pseudoloma neurophilia, a relevant intracellular parasite of the zebrafish.</title>
        <authorList>
            <person name="Ndikumana S."/>
            <person name="Pelin A."/>
            <person name="Sanders J."/>
            <person name="Corradi N."/>
        </authorList>
    </citation>
    <scope>NUCLEOTIDE SEQUENCE [LARGE SCALE GENOMIC DNA]</scope>
    <source>
        <strain evidence="1 2">MK1</strain>
    </source>
</reference>
<protein>
    <submittedName>
        <fullName evidence="1">Uncharacterized protein</fullName>
    </submittedName>
</protein>
<dbReference type="SUPFAM" id="SSF56672">
    <property type="entry name" value="DNA/RNA polymerases"/>
    <property type="match status" value="1"/>
</dbReference>
<organism evidence="1 2">
    <name type="scientific">Pseudoloma neurophilia</name>
    <dbReference type="NCBI Taxonomy" id="146866"/>
    <lineage>
        <taxon>Eukaryota</taxon>
        <taxon>Fungi</taxon>
        <taxon>Fungi incertae sedis</taxon>
        <taxon>Microsporidia</taxon>
        <taxon>Pseudoloma</taxon>
    </lineage>
</organism>
<dbReference type="VEuPathDB" id="MicrosporidiaDB:M153_126710001"/>
<comment type="caution">
    <text evidence="1">The sequence shown here is derived from an EMBL/GenBank/DDBJ whole genome shotgun (WGS) entry which is preliminary data.</text>
</comment>
<name>A0A0R0LRV9_9MICR</name>